<dbReference type="WBParaSite" id="PS1159_v2.g16753.t1">
    <property type="protein sequence ID" value="PS1159_v2.g16753.t1"/>
    <property type="gene ID" value="PS1159_v2.g16753"/>
</dbReference>
<protein>
    <submittedName>
        <fullName evidence="2">Uncharacterized protein</fullName>
    </submittedName>
</protein>
<dbReference type="Proteomes" id="UP000887580">
    <property type="component" value="Unplaced"/>
</dbReference>
<evidence type="ECO:0000313" key="2">
    <source>
        <dbReference type="WBParaSite" id="PS1159_v2.g16753.t1"/>
    </source>
</evidence>
<proteinExistence type="predicted"/>
<sequence length="347" mass="39120">MAQNTSSSSSINAAIDSFPLLTLENFVNSMNEQNGFGRTFNNATFDNHRSHPTISTTIPQPSSFSPPFHCTLPSNFNASVSVSGTSDSRNRVISNSSNIPSSNIPPSAVISSTDSINNNGTTPHQCFGKKNLTAFEYSKNCDVHHVNRKPGGFASTWRLRCMECAKAKIILDPLVEYVFCFVTTFDGAHCFMIKLHNSPPELFLIPASVFRTLCPINYIMFYKSIDSYNSMISDLTETIKEQKSIVEKCFDCEILQPYKTGATVNDISRLPHSLDSQNAVTEIRRLFFLELELKMGEYMRKNIHMCSEMIEFVMNFYKNRDKAFSIISVEDVKKTYISLYNDLVQQS</sequence>
<accession>A0AC35FEU1</accession>
<name>A0AC35FEU1_9BILA</name>
<reference evidence="2" key="1">
    <citation type="submission" date="2022-11" db="UniProtKB">
        <authorList>
            <consortium name="WormBaseParasite"/>
        </authorList>
    </citation>
    <scope>IDENTIFICATION</scope>
</reference>
<organism evidence="1 2">
    <name type="scientific">Panagrolaimus sp. PS1159</name>
    <dbReference type="NCBI Taxonomy" id="55785"/>
    <lineage>
        <taxon>Eukaryota</taxon>
        <taxon>Metazoa</taxon>
        <taxon>Ecdysozoa</taxon>
        <taxon>Nematoda</taxon>
        <taxon>Chromadorea</taxon>
        <taxon>Rhabditida</taxon>
        <taxon>Tylenchina</taxon>
        <taxon>Panagrolaimomorpha</taxon>
        <taxon>Panagrolaimoidea</taxon>
        <taxon>Panagrolaimidae</taxon>
        <taxon>Panagrolaimus</taxon>
    </lineage>
</organism>
<evidence type="ECO:0000313" key="1">
    <source>
        <dbReference type="Proteomes" id="UP000887580"/>
    </source>
</evidence>